<dbReference type="SUPFAM" id="SSF52833">
    <property type="entry name" value="Thioredoxin-like"/>
    <property type="match status" value="1"/>
</dbReference>
<protein>
    <recommendedName>
        <fullName evidence="1">Endoplasmic reticulum resident protein 29</fullName>
    </recommendedName>
</protein>
<evidence type="ECO:0000256" key="1">
    <source>
        <dbReference type="ARBA" id="ARBA00014173"/>
    </source>
</evidence>
<accession>A0AAW2HBG7</accession>
<evidence type="ECO:0000259" key="4">
    <source>
        <dbReference type="Pfam" id="PF07749"/>
    </source>
</evidence>
<proteinExistence type="predicted"/>
<feature type="domain" description="ERp29 N-terminal" evidence="5">
    <location>
        <begin position="28"/>
        <end position="149"/>
    </location>
</feature>
<organism evidence="6">
    <name type="scientific">Menopon gallinae</name>
    <name type="common">poultry shaft louse</name>
    <dbReference type="NCBI Taxonomy" id="328185"/>
    <lineage>
        <taxon>Eukaryota</taxon>
        <taxon>Metazoa</taxon>
        <taxon>Ecdysozoa</taxon>
        <taxon>Arthropoda</taxon>
        <taxon>Hexapoda</taxon>
        <taxon>Insecta</taxon>
        <taxon>Pterygota</taxon>
        <taxon>Neoptera</taxon>
        <taxon>Paraneoptera</taxon>
        <taxon>Psocodea</taxon>
        <taxon>Troctomorpha</taxon>
        <taxon>Phthiraptera</taxon>
        <taxon>Amblycera</taxon>
        <taxon>Menoponidae</taxon>
        <taxon>Menopon</taxon>
    </lineage>
</organism>
<dbReference type="InterPro" id="IPR016855">
    <property type="entry name" value="ERp29"/>
</dbReference>
<evidence type="ECO:0000259" key="5">
    <source>
        <dbReference type="Pfam" id="PF07912"/>
    </source>
</evidence>
<dbReference type="Gene3D" id="3.40.30.10">
    <property type="entry name" value="Glutaredoxin"/>
    <property type="match status" value="1"/>
</dbReference>
<dbReference type="FunFam" id="1.20.1150.12:FF:000001">
    <property type="entry name" value="Endoplasmic reticulum resident protein 29"/>
    <property type="match status" value="1"/>
</dbReference>
<keyword evidence="3" id="KW-0732">Signal</keyword>
<dbReference type="SUPFAM" id="SSF47933">
    <property type="entry name" value="ERP29 C domain-like"/>
    <property type="match status" value="1"/>
</dbReference>
<dbReference type="GO" id="GO:0009306">
    <property type="term" value="P:protein secretion"/>
    <property type="evidence" value="ECO:0007669"/>
    <property type="project" value="InterPro"/>
</dbReference>
<dbReference type="AlphaFoldDB" id="A0AAW2HBG7"/>
<dbReference type="InterPro" id="IPR036356">
    <property type="entry name" value="ERp29_C_sf"/>
</dbReference>
<evidence type="ECO:0000256" key="3">
    <source>
        <dbReference type="SAM" id="SignalP"/>
    </source>
</evidence>
<dbReference type="GO" id="GO:0005788">
    <property type="term" value="C:endoplasmic reticulum lumen"/>
    <property type="evidence" value="ECO:0007669"/>
    <property type="project" value="InterPro"/>
</dbReference>
<dbReference type="Pfam" id="PF07749">
    <property type="entry name" value="ERp29"/>
    <property type="match status" value="1"/>
</dbReference>
<dbReference type="InterPro" id="IPR011679">
    <property type="entry name" value="ERp29_C"/>
</dbReference>
<dbReference type="PANTHER" id="PTHR12211:SF0">
    <property type="entry name" value="ENDOPLASMIC RETICULUM RESIDENT PROTEIN 29"/>
    <property type="match status" value="1"/>
</dbReference>
<feature type="domain" description="Endoplasmic reticulum resident protein 29 C-terminal" evidence="4">
    <location>
        <begin position="150"/>
        <end position="245"/>
    </location>
</feature>
<dbReference type="PANTHER" id="PTHR12211">
    <property type="entry name" value="ENDOPLASMIC RETICULUM PROTEIN ERP29"/>
    <property type="match status" value="1"/>
</dbReference>
<dbReference type="CDD" id="cd00238">
    <property type="entry name" value="ERp29c"/>
    <property type="match status" value="1"/>
</dbReference>
<name>A0AAW2HBG7_9NEOP</name>
<sequence>MAELYRRNIVEFSCLLILLFFTYCSAADCKGCVQLDTFSFDKVISKFKAALVKFDVAYPYGEKQDVYGKVSEAAYNVNDLLIAEVGVKDYGDKENSDLAERYQINKDDFPVVKLFIEGKNEPFTFTGEFKTENIQKFIRLNSGVYIGLPGCLEEFDKLALEFMKDTNNEKRKKILRVTEDLWDKTTGKSKQKSAEIYVKSMRRILDKGDDFTDTEIRRVENVLKGKISKEKIAEMQYRINILQSFKIAPRDEL</sequence>
<dbReference type="Gene3D" id="1.20.1150.12">
    <property type="entry name" value="Endoplasmic reticulum resident protein 29, C-terminal domain"/>
    <property type="match status" value="1"/>
</dbReference>
<dbReference type="InterPro" id="IPR036249">
    <property type="entry name" value="Thioredoxin-like_sf"/>
</dbReference>
<evidence type="ECO:0000313" key="6">
    <source>
        <dbReference type="EMBL" id="KAL0267121.1"/>
    </source>
</evidence>
<dbReference type="EMBL" id="JARGDH010000005">
    <property type="protein sequence ID" value="KAL0267121.1"/>
    <property type="molecule type" value="Genomic_DNA"/>
</dbReference>
<feature type="chain" id="PRO_5043755272" description="Endoplasmic reticulum resident protein 29" evidence="3">
    <location>
        <begin position="27"/>
        <end position="253"/>
    </location>
</feature>
<dbReference type="FunFam" id="3.40.30.10:FF:000133">
    <property type="entry name" value="Endoplasmic reticulum resident protein 29"/>
    <property type="match status" value="1"/>
</dbReference>
<reference evidence="6" key="1">
    <citation type="journal article" date="2024" name="Gigascience">
        <title>Chromosome-level genome of the poultry shaft louse Menopon gallinae provides insight into the host-switching and adaptive evolution of parasitic lice.</title>
        <authorList>
            <person name="Xu Y."/>
            <person name="Ma L."/>
            <person name="Liu S."/>
            <person name="Liang Y."/>
            <person name="Liu Q."/>
            <person name="He Z."/>
            <person name="Tian L."/>
            <person name="Duan Y."/>
            <person name="Cai W."/>
            <person name="Li H."/>
            <person name="Song F."/>
        </authorList>
    </citation>
    <scope>NUCLEOTIDE SEQUENCE</scope>
    <source>
        <strain evidence="6">Cailab_2023a</strain>
    </source>
</reference>
<comment type="caution">
    <text evidence="6">The sequence shown here is derived from an EMBL/GenBank/DDBJ whole genome shotgun (WGS) entry which is preliminary data.</text>
</comment>
<dbReference type="InterPro" id="IPR012883">
    <property type="entry name" value="ERp29_N"/>
</dbReference>
<gene>
    <name evidence="6" type="ORF">PYX00_009476</name>
</gene>
<dbReference type="Pfam" id="PF07912">
    <property type="entry name" value="ERp29_N"/>
    <property type="match status" value="1"/>
</dbReference>
<evidence type="ECO:0000256" key="2">
    <source>
        <dbReference type="ARBA" id="ARBA00022824"/>
    </source>
</evidence>
<feature type="signal peptide" evidence="3">
    <location>
        <begin position="1"/>
        <end position="26"/>
    </location>
</feature>
<keyword evidence="2" id="KW-0256">Endoplasmic reticulum</keyword>